<dbReference type="InterPro" id="IPR031778">
    <property type="entry name" value="Sortilin_N"/>
</dbReference>
<evidence type="ECO:0000256" key="24">
    <source>
        <dbReference type="ARBA" id="ARBA00023180"/>
    </source>
</evidence>
<keyword evidence="10" id="KW-0813">Transport</keyword>
<dbReference type="Gene3D" id="4.10.400.10">
    <property type="entry name" value="Low-density Lipoprotein Receptor"/>
    <property type="match status" value="9"/>
</dbReference>
<feature type="transmembrane region" description="Helical" evidence="31">
    <location>
        <begin position="2129"/>
        <end position="2150"/>
    </location>
</feature>
<keyword evidence="22 28" id="KW-1015">Disulfide bond</keyword>
<feature type="disulfide bond" evidence="28">
    <location>
        <begin position="1223"/>
        <end position="1238"/>
    </location>
</feature>
<keyword evidence="13" id="KW-0254">Endocytosis</keyword>
<dbReference type="PROSITE" id="PS50068">
    <property type="entry name" value="LDLRA_2"/>
    <property type="match status" value="9"/>
</dbReference>
<reference evidence="34" key="1">
    <citation type="submission" date="2017-01" db="EMBL/GenBank/DDBJ databases">
        <title>A deep insight into the sialotranscriptome of adult male and female Cluex tarsalis mosquitoes.</title>
        <authorList>
            <person name="Ribeiro J.M."/>
            <person name="Moreira F."/>
            <person name="Bernard K.A."/>
            <person name="Calvo E."/>
        </authorList>
    </citation>
    <scope>NUCLEOTIDE SEQUENCE</scope>
    <source>
        <strain evidence="34">Kern County</strain>
        <tissue evidence="34">Salivary glands</tissue>
    </source>
</reference>
<dbReference type="FunFam" id="4.10.400.10:FF:000002">
    <property type="entry name" value="Low-density lipoprotein receptor-related protein 1"/>
    <property type="match status" value="1"/>
</dbReference>
<evidence type="ECO:0000256" key="7">
    <source>
        <dbReference type="ARBA" id="ARBA00004545"/>
    </source>
</evidence>
<feature type="disulfide bond" evidence="28">
    <location>
        <begin position="1407"/>
        <end position="1425"/>
    </location>
</feature>
<dbReference type="Gene3D" id="2.10.70.80">
    <property type="match status" value="1"/>
</dbReference>
<feature type="domain" description="Fibronectin type-III" evidence="33">
    <location>
        <begin position="1818"/>
        <end position="1910"/>
    </location>
</feature>
<dbReference type="InterPro" id="IPR057841">
    <property type="entry name" value="FN3_SORL1"/>
</dbReference>
<evidence type="ECO:0000256" key="22">
    <source>
        <dbReference type="ARBA" id="ARBA00023157"/>
    </source>
</evidence>
<keyword evidence="19 31" id="KW-1133">Transmembrane helix</keyword>
<dbReference type="GO" id="GO:0006897">
    <property type="term" value="P:endocytosis"/>
    <property type="evidence" value="ECO:0007669"/>
    <property type="project" value="UniProtKB-KW"/>
</dbReference>
<feature type="disulfide bond" evidence="28">
    <location>
        <begin position="1268"/>
        <end position="1283"/>
    </location>
</feature>
<dbReference type="GO" id="GO:0032585">
    <property type="term" value="C:multivesicular body membrane"/>
    <property type="evidence" value="ECO:0007669"/>
    <property type="project" value="UniProtKB-SubCell"/>
</dbReference>
<dbReference type="InterPro" id="IPR000742">
    <property type="entry name" value="EGF"/>
</dbReference>
<dbReference type="GO" id="GO:0005794">
    <property type="term" value="C:Golgi apparatus"/>
    <property type="evidence" value="ECO:0007669"/>
    <property type="project" value="UniProtKB-SubCell"/>
</dbReference>
<dbReference type="InterPro" id="IPR011042">
    <property type="entry name" value="6-blade_b-propeller_TolB-like"/>
</dbReference>
<evidence type="ECO:0000256" key="19">
    <source>
        <dbReference type="ARBA" id="ARBA00022989"/>
    </source>
</evidence>
<evidence type="ECO:0000256" key="3">
    <source>
        <dbReference type="ARBA" id="ARBA00004212"/>
    </source>
</evidence>
<keyword evidence="16" id="KW-0677">Repeat</keyword>
<proteinExistence type="inferred from homology"/>
<dbReference type="Gene3D" id="2.120.10.30">
    <property type="entry name" value="TolB, C-terminal domain"/>
    <property type="match status" value="1"/>
</dbReference>
<feature type="domain" description="Fibronectin type-III" evidence="33">
    <location>
        <begin position="1629"/>
        <end position="1724"/>
    </location>
</feature>
<feature type="signal peptide" evidence="32">
    <location>
        <begin position="1"/>
        <end position="26"/>
    </location>
</feature>
<feature type="repeat" description="LDL-receptor class B" evidence="29">
    <location>
        <begin position="837"/>
        <end position="880"/>
    </location>
</feature>
<dbReference type="GO" id="GO:0006892">
    <property type="term" value="P:post-Golgi vesicle-mediated transport"/>
    <property type="evidence" value="ECO:0007669"/>
    <property type="project" value="TreeGrafter"/>
</dbReference>
<name>A0A1Q3F5R6_CULTA</name>
<dbReference type="GO" id="GO:0055038">
    <property type="term" value="C:recycling endosome membrane"/>
    <property type="evidence" value="ECO:0007669"/>
    <property type="project" value="UniProtKB-SubCell"/>
</dbReference>
<feature type="repeat" description="LDL-receptor class B" evidence="29">
    <location>
        <begin position="929"/>
        <end position="974"/>
    </location>
</feature>
<keyword evidence="20" id="KW-0333">Golgi apparatus</keyword>
<dbReference type="PROSITE" id="PS51120">
    <property type="entry name" value="LDLRB"/>
    <property type="match status" value="3"/>
</dbReference>
<dbReference type="FunFam" id="2.120.10.30:FF:000241">
    <property type="entry name" value="Low-density lipoprotein receptor-related protein 6"/>
    <property type="match status" value="1"/>
</dbReference>
<feature type="disulfide bond" evidence="28">
    <location>
        <begin position="1211"/>
        <end position="1229"/>
    </location>
</feature>
<keyword evidence="21 31" id="KW-0472">Membrane</keyword>
<dbReference type="GO" id="GO:0005886">
    <property type="term" value="C:plasma membrane"/>
    <property type="evidence" value="ECO:0007669"/>
    <property type="project" value="UniProtKB-SubCell"/>
</dbReference>
<feature type="disulfide bond" evidence="28">
    <location>
        <begin position="1400"/>
        <end position="1412"/>
    </location>
</feature>
<dbReference type="GO" id="GO:0030658">
    <property type="term" value="C:transport vesicle membrane"/>
    <property type="evidence" value="ECO:0007669"/>
    <property type="project" value="UniProtKB-SubCell"/>
</dbReference>
<dbReference type="SMART" id="SM00181">
    <property type="entry name" value="EGF"/>
    <property type="match status" value="3"/>
</dbReference>
<dbReference type="CDD" id="cd00063">
    <property type="entry name" value="FN3"/>
    <property type="match status" value="4"/>
</dbReference>
<evidence type="ECO:0000256" key="27">
    <source>
        <dbReference type="ARBA" id="ARBA00032450"/>
    </source>
</evidence>
<evidence type="ECO:0000256" key="23">
    <source>
        <dbReference type="ARBA" id="ARBA00023170"/>
    </source>
</evidence>
<evidence type="ECO:0000256" key="13">
    <source>
        <dbReference type="ARBA" id="ARBA00022583"/>
    </source>
</evidence>
<feature type="domain" description="Fibronectin type-III" evidence="33">
    <location>
        <begin position="1729"/>
        <end position="1817"/>
    </location>
</feature>
<feature type="disulfide bond" evidence="28">
    <location>
        <begin position="1508"/>
        <end position="1523"/>
    </location>
</feature>
<keyword evidence="24" id="KW-0325">Glycoprotein</keyword>
<dbReference type="PRINTS" id="PR00261">
    <property type="entry name" value="LDLRECEPTOR"/>
</dbReference>
<dbReference type="SUPFAM" id="SSF110296">
    <property type="entry name" value="Oligoxyloglucan reducing end-specific cellobiohydrolase"/>
    <property type="match status" value="1"/>
</dbReference>
<dbReference type="Pfam" id="PF00041">
    <property type="entry name" value="fn3"/>
    <property type="match status" value="2"/>
</dbReference>
<evidence type="ECO:0000256" key="12">
    <source>
        <dbReference type="ARBA" id="ARBA00022536"/>
    </source>
</evidence>
<dbReference type="SMART" id="SM00602">
    <property type="entry name" value="VPS10"/>
    <property type="match status" value="1"/>
</dbReference>
<evidence type="ECO:0000256" key="17">
    <source>
        <dbReference type="ARBA" id="ARBA00022753"/>
    </source>
</evidence>
<dbReference type="PROSITE" id="PS01209">
    <property type="entry name" value="LDLRA_1"/>
    <property type="match status" value="4"/>
</dbReference>
<keyword evidence="15 32" id="KW-0732">Signal</keyword>
<evidence type="ECO:0000256" key="6">
    <source>
        <dbReference type="ARBA" id="ARBA00004480"/>
    </source>
</evidence>
<evidence type="ECO:0000256" key="28">
    <source>
        <dbReference type="PROSITE-ProRule" id="PRU00124"/>
    </source>
</evidence>
<dbReference type="InterPro" id="IPR000033">
    <property type="entry name" value="LDLR_classB_rpt"/>
</dbReference>
<feature type="disulfide bond" evidence="28">
    <location>
        <begin position="1419"/>
        <end position="1434"/>
    </location>
</feature>
<accession>A0A1Q3F5R6</accession>
<evidence type="ECO:0000256" key="2">
    <source>
        <dbReference type="ARBA" id="ARBA00004158"/>
    </source>
</evidence>
<evidence type="ECO:0000313" key="34">
    <source>
        <dbReference type="EMBL" id="JAV22911.1"/>
    </source>
</evidence>
<keyword evidence="23 34" id="KW-0675">Receptor</keyword>
<keyword evidence="11" id="KW-1003">Cell membrane</keyword>
<protein>
    <recommendedName>
        <fullName evidence="9">Sortilin-related receptor</fullName>
    </recommendedName>
    <alternativeName>
        <fullName evidence="26">Low-density lipoprotein receptor relative with 11 ligand-binding repeats</fullName>
    </alternativeName>
    <alternativeName>
        <fullName evidence="27">Sorting protein-related receptor containing LDLR class A repeats</fullName>
    </alternativeName>
</protein>
<evidence type="ECO:0000256" key="26">
    <source>
        <dbReference type="ARBA" id="ARBA00029896"/>
    </source>
</evidence>
<dbReference type="Gene3D" id="2.130.10.10">
    <property type="entry name" value="YVTN repeat-like/Quinoprotein amine dehydrogenase"/>
    <property type="match status" value="2"/>
</dbReference>
<dbReference type="InterPro" id="IPR036055">
    <property type="entry name" value="LDL_receptor-like_sf"/>
</dbReference>
<evidence type="ECO:0000256" key="16">
    <source>
        <dbReference type="ARBA" id="ARBA00022737"/>
    </source>
</evidence>
<evidence type="ECO:0000256" key="9">
    <source>
        <dbReference type="ARBA" id="ARBA00013467"/>
    </source>
</evidence>
<evidence type="ECO:0000256" key="8">
    <source>
        <dbReference type="ARBA" id="ARBA00007041"/>
    </source>
</evidence>
<dbReference type="Pfam" id="PF15901">
    <property type="entry name" value="Sortilin_C"/>
    <property type="match status" value="1"/>
</dbReference>
<feature type="disulfide bond" evidence="28">
    <location>
        <begin position="1123"/>
        <end position="1135"/>
    </location>
</feature>
<dbReference type="SUPFAM" id="SSF57424">
    <property type="entry name" value="LDL receptor-like module"/>
    <property type="match status" value="9"/>
</dbReference>
<dbReference type="InterPro" id="IPR013783">
    <property type="entry name" value="Ig-like_fold"/>
</dbReference>
<evidence type="ECO:0000256" key="11">
    <source>
        <dbReference type="ARBA" id="ARBA00022475"/>
    </source>
</evidence>
<dbReference type="GO" id="GO:0031901">
    <property type="term" value="C:early endosome membrane"/>
    <property type="evidence" value="ECO:0007669"/>
    <property type="project" value="UniProtKB-SubCell"/>
</dbReference>
<dbReference type="GO" id="GO:0005789">
    <property type="term" value="C:endoplasmic reticulum membrane"/>
    <property type="evidence" value="ECO:0007669"/>
    <property type="project" value="UniProtKB-SubCell"/>
</dbReference>
<feature type="disulfide bond" evidence="28">
    <location>
        <begin position="1184"/>
        <end position="1199"/>
    </location>
</feature>
<dbReference type="Pfam" id="PF15902">
    <property type="entry name" value="Sortilin-Vps10"/>
    <property type="match status" value="1"/>
</dbReference>
<feature type="disulfide bond" evidence="28">
    <location>
        <begin position="1343"/>
        <end position="1355"/>
    </location>
</feature>
<keyword evidence="18" id="KW-0256">Endoplasmic reticulum</keyword>
<dbReference type="SMART" id="SM00192">
    <property type="entry name" value="LDLa"/>
    <property type="match status" value="9"/>
</dbReference>
<keyword evidence="25" id="KW-0968">Cytoplasmic vesicle</keyword>
<dbReference type="PROSITE" id="PS50853">
    <property type="entry name" value="FN3"/>
    <property type="match status" value="4"/>
</dbReference>
<feature type="disulfide bond" evidence="28">
    <location>
        <begin position="1362"/>
        <end position="1377"/>
    </location>
</feature>
<keyword evidence="12" id="KW-0245">EGF-like domain</keyword>
<feature type="chain" id="PRO_5013157026" description="Sortilin-related receptor" evidence="32">
    <location>
        <begin position="27"/>
        <end position="2204"/>
    </location>
</feature>
<dbReference type="InterPro" id="IPR015943">
    <property type="entry name" value="WD40/YVTN_repeat-like_dom_sf"/>
</dbReference>
<keyword evidence="17" id="KW-0967">Endosome</keyword>
<comment type="caution">
    <text evidence="28">Lacks conserved residue(s) required for the propagation of feature annotation.</text>
</comment>
<dbReference type="FunFam" id="4.10.400.10:FF:000113">
    <property type="entry name" value="Low-density lipoprotein receptor-related protein 8"/>
    <property type="match status" value="1"/>
</dbReference>
<evidence type="ECO:0000256" key="4">
    <source>
        <dbReference type="ARBA" id="ARBA00004251"/>
    </source>
</evidence>
<keyword evidence="14 31" id="KW-0812">Transmembrane</keyword>
<dbReference type="SMART" id="SM00135">
    <property type="entry name" value="LY"/>
    <property type="match status" value="5"/>
</dbReference>
<evidence type="ECO:0000256" key="14">
    <source>
        <dbReference type="ARBA" id="ARBA00022692"/>
    </source>
</evidence>
<evidence type="ECO:0000256" key="31">
    <source>
        <dbReference type="SAM" id="Phobius"/>
    </source>
</evidence>
<feature type="disulfide bond" evidence="28">
    <location>
        <begin position="1350"/>
        <end position="1368"/>
    </location>
</feature>
<dbReference type="InterPro" id="IPR031777">
    <property type="entry name" value="Sortilin_C"/>
</dbReference>
<evidence type="ECO:0000256" key="18">
    <source>
        <dbReference type="ARBA" id="ARBA00022824"/>
    </source>
</evidence>
<feature type="domain" description="Fibronectin type-III" evidence="33">
    <location>
        <begin position="1532"/>
        <end position="1625"/>
    </location>
</feature>
<dbReference type="SUPFAM" id="SSF63825">
    <property type="entry name" value="YWTD domain"/>
    <property type="match status" value="1"/>
</dbReference>
<evidence type="ECO:0000256" key="30">
    <source>
        <dbReference type="SAM" id="MobiDB-lite"/>
    </source>
</evidence>
<feature type="disulfide bond" evidence="28">
    <location>
        <begin position="1204"/>
        <end position="1216"/>
    </location>
</feature>
<feature type="region of interest" description="Disordered" evidence="30">
    <location>
        <begin position="2174"/>
        <end position="2204"/>
    </location>
</feature>
<dbReference type="InterPro" id="IPR023415">
    <property type="entry name" value="LDLR_class-A_CS"/>
</dbReference>
<dbReference type="InterPro" id="IPR002172">
    <property type="entry name" value="LDrepeatLR_classA_rpt"/>
</dbReference>
<feature type="disulfide bond" evidence="28">
    <location>
        <begin position="1130"/>
        <end position="1148"/>
    </location>
</feature>
<dbReference type="PANTHER" id="PTHR12106:SF27">
    <property type="entry name" value="SORTILIN-RELATED RECEPTOR"/>
    <property type="match status" value="1"/>
</dbReference>
<evidence type="ECO:0000256" key="32">
    <source>
        <dbReference type="SAM" id="SignalP"/>
    </source>
</evidence>
<feature type="disulfide bond" evidence="28">
    <location>
        <begin position="1308"/>
        <end position="1323"/>
    </location>
</feature>
<feature type="disulfide bond" evidence="28">
    <location>
        <begin position="1142"/>
        <end position="1157"/>
    </location>
</feature>
<evidence type="ECO:0000256" key="21">
    <source>
        <dbReference type="ARBA" id="ARBA00023136"/>
    </source>
</evidence>
<evidence type="ECO:0000256" key="1">
    <source>
        <dbReference type="ARBA" id="ARBA00004115"/>
    </source>
</evidence>
<sequence length="2204" mass="246222">MARRRTCFIFLTMLTAMAGWVSSVQAVRHGFPPDILHVDYDEDDPSVRRPMVINRGGVNAGDDEMMMTGADAAGRVRRSPAGGVGTGPGSSPAAAAASLSVAGMKDSKSSAPQVIETKVNKLNDSHAQLIVHWLGEGTSVMICLAREPPADNDAVVKAPPPQPSRIFVSKDYGDTFIDQTNMFELEVNGTKINSTVEQFFTHPKFNTIVFTDPRNKAIFTSEDYGATVKVRMLNFTPSDVTFYEADTKMILILDKKDPERKLYYTTDFGASFMLLQSYVKSYIWSSGEGVPIHLYVERKEPTNTSSVIFYNAANLRNNTNQFNVLIEKVEDFHIKKDFMFASQRLPNSTQLLISYKRGKFVKADFQTELDMKGYHVADVDGRRIMISVVHTERISHLYVSESNADMSDIKFVPSLENVFTYVPELNWRSSWLVQSSDGAFTDLYKVEGLRGIYIASKINRIPLGETISPDSLVSLITFDHGASWKPITAPTTDDDGLPIANCVKDCSLHLSQKFSSLYPVTRSVSIMSSKSAPGVIMASGVVGKSLKGHPGVYISRDAGLTWKQILKDYHFFNMGDHGGILVAVKYFKSKGETNEILYSTDEGEKWRSQSFHSTNLKVYGLMTEPDTNTTIFTLFGSEQDEHKWLIIKIDLKKAFTSNCTEDDYKFWAPGANLGDSFMPCILGLQDTYQRRKPLANCYNGIDYDRPIRQQVCMCNSYDFECDFGFSRTTGSKNSPCVRNKTLANFDPYAVPSTCKPGQFFNRTKGYRKIEGDVCTDGYSSQYLPQPIPCPMGEVDEFLVIAQRDKISRIILGNKTKEVFPVTGLKNVIAIEFDMKHNCVFWADIMTDVIGRQCLDGKNSTELLVDSGLSSVEGMSYDWISEMLYFVDGMRLKIEAVRTGSGPLGRLRRTIVDAPNLNKPRGIVVHPLQGYLFWTDWNALRPSVSRANLDGTDIKLLFTKPDVVWPNGVTIDHIAERLYWVDASKDYIASSDLNGKNFIKILQQDSRVAHPFAVAVMKDLMYWDDWKMNSVYSADKDHGIMINIIAEEMMNSMDLKIYGHSIQEGGNACSEGNKCSHICVGAPKGGYSCLCPDGMEKNAQGQCLCPGGVTPFANNTCARSGSTCGSKFFACKNAVCVPQIYKCDGDDDCGDRSDEEGCPADKPPCPPYMFTCKSDKQCVPKYFVCDYDRDCLDGSDEQNCKAASCKSDEYTCGNGRCINKSWLCDGEDDCRDGTDEATCNKNNTATVECKPDEFRCNGTNSCIPKQWRCDTEHDCNDGSDEQDCTKKVCESWMFTCETDGRCIYKTWQCDGEKDCKDGSDEKNCTTSTEVPKKPGINFLPGDSCHDWMFKCANDKCVPYWWKCDSVNDCGDGSDEAGCNSTVVITSTTAKPLPTRKKERNCGLHEFRCDSGVCISKRFVCDGYEDCSKGEDEGNCPSQKQCSNKHFKCRSDGQCLPMEKYCNGVVDCVDGSDEDCKFKPSTSTTTKNNCTNNPGVFACDNTCFALMMLCDGKADCYDGSDEEHCEKGKVKHYQVTQIGVDERSLNSTSFVVFWWIPLPRDVSLEYLPSIYYNGEWKNVSTWIEQTDYRFTNLKPYTVYNVTTYVRVKNQTKITPPYFYLEIATSEGVPSVPLNVSVVQINGSRIMVSWQPPKDVNGQLQGYTINYRSQSKNVGPALNAKVGPSETSFIIESEFKPDMVYDFWVKARNGKHESSSSNMVQLKFDGTSNIEQISKIAVTNITKKSVTLEWKSVANADGYMIEPMLPQSYPQLSKLWVKNSTVTLDNMVPGTQYVIRVAAYVKQYVGRHETTIVKFGGEPLPAINLRLKEQTQEYSLLEWDEPHGSYGKLTYGIYYGTNMDQLFEASKINTTATSYKLTKLRPCESYLVSVGIVGPIGPGPLGRNPLKLDTPYNNTLPPKELSVDISDSSQINSEMIIQWKHSCSLESSTYPNYIISVRELKKNSTTLVNVKSSANKTLVHVFRNIPVGAVYEVAVSTDVPHAQVVTTVVYSRPLPNPTQLKVWPETNGTYVVYWKPVLNFNETQFTYEAVVYDGRGLNTTIPPLVVIEAKEPPILIHPDRLAGVPIGHLFTIGVRLKTTGPTGGYYSDIAQIETFEKHNFQSLVQTSSYSSAWLWIIPTLVAAALAVTVVYVVQRHRRLQTSFSRFANSHYDTRTGATRIGDSLDDDDHEHQEVPRSFSDDEPLVIA</sequence>
<evidence type="ECO:0000256" key="5">
    <source>
        <dbReference type="ARBA" id="ARBA00004393"/>
    </source>
</evidence>
<dbReference type="InterPro" id="IPR003961">
    <property type="entry name" value="FN3_dom"/>
</dbReference>
<evidence type="ECO:0000256" key="15">
    <source>
        <dbReference type="ARBA" id="ARBA00022729"/>
    </source>
</evidence>
<dbReference type="Pfam" id="PF00058">
    <property type="entry name" value="Ldl_recept_b"/>
    <property type="match status" value="2"/>
</dbReference>
<dbReference type="Pfam" id="PF25814">
    <property type="entry name" value="fn3_SORL1"/>
    <property type="match status" value="1"/>
</dbReference>
<dbReference type="InterPro" id="IPR006581">
    <property type="entry name" value="VPS10"/>
</dbReference>
<evidence type="ECO:0000256" key="20">
    <source>
        <dbReference type="ARBA" id="ARBA00023034"/>
    </source>
</evidence>
<dbReference type="SUPFAM" id="SSF49265">
    <property type="entry name" value="Fibronectin type III"/>
    <property type="match status" value="2"/>
</dbReference>
<dbReference type="Pfam" id="PF00057">
    <property type="entry name" value="Ldl_recept_a"/>
    <property type="match status" value="9"/>
</dbReference>
<evidence type="ECO:0000259" key="33">
    <source>
        <dbReference type="PROSITE" id="PS50853"/>
    </source>
</evidence>
<dbReference type="PANTHER" id="PTHR12106">
    <property type="entry name" value="SORTILIN RELATED"/>
    <property type="match status" value="1"/>
</dbReference>
<dbReference type="EMBL" id="GFDL01012134">
    <property type="protein sequence ID" value="JAV22911.1"/>
    <property type="molecule type" value="Transcribed_RNA"/>
</dbReference>
<dbReference type="Gene3D" id="2.60.40.10">
    <property type="entry name" value="Immunoglobulins"/>
    <property type="match status" value="3"/>
</dbReference>
<comment type="similarity">
    <text evidence="8">Belongs to the VPS10-related sortilin family. SORL1 subfamily.</text>
</comment>
<comment type="subcellular location">
    <subcellularLocation>
        <location evidence="4">Cell membrane</location>
        <topology evidence="4">Single-pass type I membrane protein</topology>
    </subcellularLocation>
    <subcellularLocation>
        <location evidence="3">Cytoplasmic vesicle</location>
        <location evidence="3">Secretory vesicle membrane</location>
        <topology evidence="3">Single-pass type I membrane protein</topology>
    </subcellularLocation>
    <subcellularLocation>
        <location evidence="2">Early endosome membrane</location>
        <topology evidence="2">Single-pass type I membrane protein</topology>
    </subcellularLocation>
    <subcellularLocation>
        <location evidence="1">Endoplasmic reticulum membrane</location>
        <topology evidence="1">Single-pass type I membrane protein</topology>
    </subcellularLocation>
    <subcellularLocation>
        <location evidence="7">Endosome</location>
        <location evidence="7">Multivesicular body membrane</location>
        <topology evidence="7">Single-pass type I membrane protein</topology>
    </subcellularLocation>
    <subcellularLocation>
        <location evidence="5">Golgi apparatus</location>
        <location evidence="5">trans-Golgi network membrane</location>
        <topology evidence="5">Single-pass type I membrane protein</topology>
    </subcellularLocation>
    <subcellularLocation>
        <location evidence="6">Recycling endosome membrane</location>
        <topology evidence="6">Single-pass type I membrane protein</topology>
    </subcellularLocation>
</comment>
<dbReference type="CDD" id="cd00112">
    <property type="entry name" value="LDLa"/>
    <property type="match status" value="8"/>
</dbReference>
<dbReference type="InterPro" id="IPR050310">
    <property type="entry name" value="VPS10-sortilin"/>
</dbReference>
<evidence type="ECO:0000256" key="10">
    <source>
        <dbReference type="ARBA" id="ARBA00022448"/>
    </source>
</evidence>
<feature type="repeat" description="LDL-receptor class B" evidence="29">
    <location>
        <begin position="975"/>
        <end position="1019"/>
    </location>
</feature>
<evidence type="ECO:0000256" key="29">
    <source>
        <dbReference type="PROSITE-ProRule" id="PRU00461"/>
    </source>
</evidence>
<organism evidence="34">
    <name type="scientific">Culex tarsalis</name>
    <name type="common">Encephalitis mosquito</name>
    <dbReference type="NCBI Taxonomy" id="7177"/>
    <lineage>
        <taxon>Eukaryota</taxon>
        <taxon>Metazoa</taxon>
        <taxon>Ecdysozoa</taxon>
        <taxon>Arthropoda</taxon>
        <taxon>Hexapoda</taxon>
        <taxon>Insecta</taxon>
        <taxon>Pterygota</taxon>
        <taxon>Neoptera</taxon>
        <taxon>Endopterygota</taxon>
        <taxon>Diptera</taxon>
        <taxon>Nematocera</taxon>
        <taxon>Culicoidea</taxon>
        <taxon>Culicidae</taxon>
        <taxon>Culicinae</taxon>
        <taxon>Culicini</taxon>
        <taxon>Culex</taxon>
        <taxon>Culex</taxon>
    </lineage>
</organism>
<dbReference type="FunFam" id="3.30.60.270:FF:000002">
    <property type="entry name" value="Sortilin-related receptor isoform A"/>
    <property type="match status" value="1"/>
</dbReference>
<evidence type="ECO:0000256" key="25">
    <source>
        <dbReference type="ARBA" id="ARBA00023329"/>
    </source>
</evidence>
<dbReference type="InterPro" id="IPR036116">
    <property type="entry name" value="FN3_sf"/>
</dbReference>
<dbReference type="SMART" id="SM00060">
    <property type="entry name" value="FN3"/>
    <property type="match status" value="5"/>
</dbReference>
<dbReference type="Gene3D" id="3.30.60.270">
    <property type="match status" value="1"/>
</dbReference>